<dbReference type="InterPro" id="IPR016181">
    <property type="entry name" value="Acyl_CoA_acyltransferase"/>
</dbReference>
<evidence type="ECO:0000259" key="7">
    <source>
        <dbReference type="Pfam" id="PF13480"/>
    </source>
</evidence>
<organism evidence="8 9">
    <name type="scientific">Crenothrix polyspora</name>
    <dbReference type="NCBI Taxonomy" id="360316"/>
    <lineage>
        <taxon>Bacteria</taxon>
        <taxon>Pseudomonadati</taxon>
        <taxon>Pseudomonadota</taxon>
        <taxon>Gammaproteobacteria</taxon>
        <taxon>Methylococcales</taxon>
        <taxon>Crenotrichaceae</taxon>
        <taxon>Crenothrix</taxon>
    </lineage>
</organism>
<comment type="similarity">
    <text evidence="1">Belongs to the FemABX family.</text>
</comment>
<evidence type="ECO:0000313" key="9">
    <source>
        <dbReference type="Proteomes" id="UP000195667"/>
    </source>
</evidence>
<reference evidence="9" key="1">
    <citation type="submission" date="2017-02" db="EMBL/GenBank/DDBJ databases">
        <authorList>
            <person name="Daims H."/>
        </authorList>
    </citation>
    <scope>NUCLEOTIDE SEQUENCE [LARGE SCALE GENOMIC DNA]</scope>
</reference>
<evidence type="ECO:0000256" key="6">
    <source>
        <dbReference type="ARBA" id="ARBA00023316"/>
    </source>
</evidence>
<evidence type="ECO:0000256" key="4">
    <source>
        <dbReference type="ARBA" id="ARBA00022984"/>
    </source>
</evidence>
<dbReference type="GO" id="GO:0071555">
    <property type="term" value="P:cell wall organization"/>
    <property type="evidence" value="ECO:0007669"/>
    <property type="project" value="UniProtKB-KW"/>
</dbReference>
<keyword evidence="4" id="KW-0573">Peptidoglycan synthesis</keyword>
<accession>A0A1R4H5B2</accession>
<evidence type="ECO:0000256" key="2">
    <source>
        <dbReference type="ARBA" id="ARBA00022679"/>
    </source>
</evidence>
<dbReference type="Pfam" id="PF13480">
    <property type="entry name" value="Acetyltransf_6"/>
    <property type="match status" value="1"/>
</dbReference>
<sequence>MSLYKYEVDKLSKTDWHQVLLGFTDASIDQSRSYAEARWQKASISNLVVRRDDQIVAAAQVAIRKIPFLRSGVAHVKFGPLWQQRDQPTNPEHLKQVLRFLREEYVVKRGLLLRVMPPPSKEGVDIFYNILQRTGFKSTGDVSSERFFVNLSSSLDDIRKNLKSRWRNHLNRAEKHNLVCKWLEGEEAINIFMTLYGNMINRKSFMDTSAISELPIFYRDLEPALKPKILVCFDQDTPVAGAVISVMGDTAQYLFGATNSKGLELDAGYYMQWQVIKVLHDQAIAWYDLGGSCDNQGLRQFKSGLIGKNGVEGVLPGEFDCCEHAFSRVTATIGFELRKLHAFMRTYTWQTYP</sequence>
<evidence type="ECO:0000256" key="3">
    <source>
        <dbReference type="ARBA" id="ARBA00022960"/>
    </source>
</evidence>
<dbReference type="AlphaFoldDB" id="A0A1R4H5B2"/>
<feature type="domain" description="BioF2-like acetyltransferase" evidence="7">
    <location>
        <begin position="164"/>
        <end position="292"/>
    </location>
</feature>
<name>A0A1R4H5B2_9GAMM</name>
<dbReference type="InterPro" id="IPR003447">
    <property type="entry name" value="FEMABX"/>
</dbReference>
<dbReference type="GO" id="GO:0009252">
    <property type="term" value="P:peptidoglycan biosynthetic process"/>
    <property type="evidence" value="ECO:0007669"/>
    <property type="project" value="UniProtKB-KW"/>
</dbReference>
<keyword evidence="9" id="KW-1185">Reference proteome</keyword>
<keyword evidence="2" id="KW-0808">Transferase</keyword>
<gene>
    <name evidence="8" type="ORF">CRENPOLYSF1_190082</name>
</gene>
<dbReference type="GO" id="GO:0016755">
    <property type="term" value="F:aminoacyltransferase activity"/>
    <property type="evidence" value="ECO:0007669"/>
    <property type="project" value="InterPro"/>
</dbReference>
<dbReference type="PROSITE" id="PS51191">
    <property type="entry name" value="FEMABX"/>
    <property type="match status" value="1"/>
</dbReference>
<evidence type="ECO:0000313" key="8">
    <source>
        <dbReference type="EMBL" id="SJM91434.1"/>
    </source>
</evidence>
<dbReference type="PANTHER" id="PTHR36174:SF1">
    <property type="entry name" value="LIPID II:GLYCINE GLYCYLTRANSFERASE"/>
    <property type="match status" value="1"/>
</dbReference>
<dbReference type="RefSeq" id="WP_087142951.1">
    <property type="nucleotide sequence ID" value="NZ_FUKI01000092.1"/>
</dbReference>
<protein>
    <recommendedName>
        <fullName evidence="7">BioF2-like acetyltransferase domain-containing protein</fullName>
    </recommendedName>
</protein>
<dbReference type="EMBL" id="FUKI01000092">
    <property type="protein sequence ID" value="SJM91434.1"/>
    <property type="molecule type" value="Genomic_DNA"/>
</dbReference>
<dbReference type="InterPro" id="IPR050644">
    <property type="entry name" value="PG_Glycine_Bridge_Synth"/>
</dbReference>
<evidence type="ECO:0000256" key="1">
    <source>
        <dbReference type="ARBA" id="ARBA00009943"/>
    </source>
</evidence>
<dbReference type="PANTHER" id="PTHR36174">
    <property type="entry name" value="LIPID II:GLYCINE GLYCYLTRANSFERASE"/>
    <property type="match status" value="1"/>
</dbReference>
<keyword evidence="6" id="KW-0961">Cell wall biogenesis/degradation</keyword>
<proteinExistence type="inferred from homology"/>
<keyword evidence="3" id="KW-0133">Cell shape</keyword>
<evidence type="ECO:0000256" key="5">
    <source>
        <dbReference type="ARBA" id="ARBA00023315"/>
    </source>
</evidence>
<dbReference type="SUPFAM" id="SSF55729">
    <property type="entry name" value="Acyl-CoA N-acyltransferases (Nat)"/>
    <property type="match status" value="2"/>
</dbReference>
<dbReference type="GO" id="GO:0008360">
    <property type="term" value="P:regulation of cell shape"/>
    <property type="evidence" value="ECO:0007669"/>
    <property type="project" value="UniProtKB-KW"/>
</dbReference>
<dbReference type="OrthoDB" id="7844032at2"/>
<dbReference type="Proteomes" id="UP000195667">
    <property type="component" value="Unassembled WGS sequence"/>
</dbReference>
<keyword evidence="5" id="KW-0012">Acyltransferase</keyword>
<dbReference type="InterPro" id="IPR038740">
    <property type="entry name" value="BioF2-like_GNAT_dom"/>
</dbReference>
<dbReference type="Gene3D" id="3.40.630.30">
    <property type="match status" value="2"/>
</dbReference>